<accession>A0A7W5DYT4</accession>
<evidence type="ECO:0000313" key="1">
    <source>
        <dbReference type="EMBL" id="MBB3206147.1"/>
    </source>
</evidence>
<evidence type="ECO:0000313" key="2">
    <source>
        <dbReference type="Proteomes" id="UP000536179"/>
    </source>
</evidence>
<protein>
    <submittedName>
        <fullName evidence="1">Uncharacterized protein</fullName>
    </submittedName>
</protein>
<keyword evidence="2" id="KW-1185">Reference proteome</keyword>
<gene>
    <name evidence="1" type="ORF">FHS27_001955</name>
</gene>
<dbReference type="RefSeq" id="WP_184304391.1">
    <property type="nucleotide sequence ID" value="NZ_JACHXU010000005.1"/>
</dbReference>
<name>A0A7W5DYT4_9BACT</name>
<dbReference type="EMBL" id="JACHXU010000005">
    <property type="protein sequence ID" value="MBB3206147.1"/>
    <property type="molecule type" value="Genomic_DNA"/>
</dbReference>
<proteinExistence type="predicted"/>
<reference evidence="1 2" key="1">
    <citation type="submission" date="2020-08" db="EMBL/GenBank/DDBJ databases">
        <title>Genomic Encyclopedia of Type Strains, Phase III (KMG-III): the genomes of soil and plant-associated and newly described type strains.</title>
        <authorList>
            <person name="Whitman W."/>
        </authorList>
    </citation>
    <scope>NUCLEOTIDE SEQUENCE [LARGE SCALE GENOMIC DNA]</scope>
    <source>
        <strain evidence="1 2">CECT 8075</strain>
    </source>
</reference>
<comment type="caution">
    <text evidence="1">The sequence shown here is derived from an EMBL/GenBank/DDBJ whole genome shotgun (WGS) entry which is preliminary data.</text>
</comment>
<dbReference type="AlphaFoldDB" id="A0A7W5DYT4"/>
<sequence>MSATSAPTGFHRLTSYPWVTFRHLLHRFALLINESDRRMQRAGVVVAQAERGSLIPAKTKV</sequence>
<dbReference type="Proteomes" id="UP000536179">
    <property type="component" value="Unassembled WGS sequence"/>
</dbReference>
<organism evidence="1 2">
    <name type="scientific">Aporhodopirellula rubra</name>
    <dbReference type="NCBI Taxonomy" id="980271"/>
    <lineage>
        <taxon>Bacteria</taxon>
        <taxon>Pseudomonadati</taxon>
        <taxon>Planctomycetota</taxon>
        <taxon>Planctomycetia</taxon>
        <taxon>Pirellulales</taxon>
        <taxon>Pirellulaceae</taxon>
        <taxon>Aporhodopirellula</taxon>
    </lineage>
</organism>